<protein>
    <submittedName>
        <fullName evidence="4">Transcription factor Adf-1</fullName>
    </submittedName>
</protein>
<dbReference type="AlphaFoldDB" id="A0A4C1VTP1"/>
<dbReference type="SMART" id="SM00595">
    <property type="entry name" value="MADF"/>
    <property type="match status" value="2"/>
</dbReference>
<feature type="domain" description="MADF" evidence="2">
    <location>
        <begin position="12"/>
        <end position="127"/>
    </location>
</feature>
<dbReference type="InterPro" id="IPR006578">
    <property type="entry name" value="MADF-dom"/>
</dbReference>
<dbReference type="Proteomes" id="UP000299102">
    <property type="component" value="Unassembled WGS sequence"/>
</dbReference>
<organism evidence="4 5">
    <name type="scientific">Eumeta variegata</name>
    <name type="common">Bagworm moth</name>
    <name type="synonym">Eumeta japonica</name>
    <dbReference type="NCBI Taxonomy" id="151549"/>
    <lineage>
        <taxon>Eukaryota</taxon>
        <taxon>Metazoa</taxon>
        <taxon>Ecdysozoa</taxon>
        <taxon>Arthropoda</taxon>
        <taxon>Hexapoda</taxon>
        <taxon>Insecta</taxon>
        <taxon>Pterygota</taxon>
        <taxon>Neoptera</taxon>
        <taxon>Endopterygota</taxon>
        <taxon>Lepidoptera</taxon>
        <taxon>Glossata</taxon>
        <taxon>Ditrysia</taxon>
        <taxon>Tineoidea</taxon>
        <taxon>Psychidae</taxon>
        <taxon>Oiketicinae</taxon>
        <taxon>Eumeta</taxon>
    </lineage>
</organism>
<dbReference type="EMBL" id="BGZK01000404">
    <property type="protein sequence ID" value="GBP41702.1"/>
    <property type="molecule type" value="Genomic_DNA"/>
</dbReference>
<dbReference type="GO" id="GO:0003677">
    <property type="term" value="F:DNA binding"/>
    <property type="evidence" value="ECO:0007669"/>
    <property type="project" value="InterPro"/>
</dbReference>
<name>A0A4C1VTP1_EUMVA</name>
<feature type="domain" description="MADF" evidence="2">
    <location>
        <begin position="180"/>
        <end position="259"/>
    </location>
</feature>
<comment type="caution">
    <text evidence="4">The sequence shown here is derived from an EMBL/GenBank/DDBJ whole genome shotgun (WGS) entry which is preliminary data.</text>
</comment>
<dbReference type="InterPro" id="IPR039353">
    <property type="entry name" value="TF_Adf1"/>
</dbReference>
<sequence>MSSLKYEKNLNKLIAAVHARDVLWDKQYRGHRNRYKLDRCWNEVAAEIGATSYNAFHPSSFGRIPIRHCDAFMTNFTAAEFRALYCLMCRKRWKNLKDQCRKEMKKNPTNSEWPHFHKLSFIHNQFLVDDDDNADDVLNDDMAYSAEQEENENKRSRLGFSNRKKLNTKKRNLLDIDADKLIQLVAAREIIWNRQDKRHHNWYKLDRCWKEIAEELGVTRDEARLKWKYIRDTARREYRKQDSEWQYLSKLEFLINQFSEYSEGMEEDLDPDLNLDDQSYVLDQDLKDADDEFETKPVIVETDFYDDGEEQPQTHEVVEDNKDEDVSFFNSLLPHVKKLDPAKKMMLRMKIQEIEIGAGTGAVDIEDKNRDRYHDGHVSIVDITDVKIHSMPTRAMLVGEC</sequence>
<dbReference type="Pfam" id="PF02944">
    <property type="entry name" value="BESS"/>
    <property type="match status" value="1"/>
</dbReference>
<comment type="subcellular location">
    <subcellularLocation>
        <location evidence="1">Nucleus</location>
    </subcellularLocation>
</comment>
<dbReference type="OrthoDB" id="7294180at2759"/>
<evidence type="ECO:0000259" key="3">
    <source>
        <dbReference type="PROSITE" id="PS51031"/>
    </source>
</evidence>
<dbReference type="PANTHER" id="PTHR12243:SF67">
    <property type="entry name" value="COREPRESSOR OF PANGOLIN, ISOFORM A-RELATED"/>
    <property type="match status" value="1"/>
</dbReference>
<evidence type="ECO:0000313" key="4">
    <source>
        <dbReference type="EMBL" id="GBP41702.1"/>
    </source>
</evidence>
<dbReference type="InterPro" id="IPR004210">
    <property type="entry name" value="BESS_motif"/>
</dbReference>
<dbReference type="PROSITE" id="PS51031">
    <property type="entry name" value="BESS"/>
    <property type="match status" value="1"/>
</dbReference>
<evidence type="ECO:0000259" key="2">
    <source>
        <dbReference type="PROSITE" id="PS51029"/>
    </source>
</evidence>
<dbReference type="Pfam" id="PF10545">
    <property type="entry name" value="MADF_DNA_bdg"/>
    <property type="match status" value="3"/>
</dbReference>
<accession>A0A4C1VTP1</accession>
<feature type="domain" description="BESS" evidence="3">
    <location>
        <begin position="322"/>
        <end position="361"/>
    </location>
</feature>
<reference evidence="4 5" key="1">
    <citation type="journal article" date="2019" name="Commun. Biol.">
        <title>The bagworm genome reveals a unique fibroin gene that provides high tensile strength.</title>
        <authorList>
            <person name="Kono N."/>
            <person name="Nakamura H."/>
            <person name="Ohtoshi R."/>
            <person name="Tomita M."/>
            <person name="Numata K."/>
            <person name="Arakawa K."/>
        </authorList>
    </citation>
    <scope>NUCLEOTIDE SEQUENCE [LARGE SCALE GENOMIC DNA]</scope>
</reference>
<dbReference type="PANTHER" id="PTHR12243">
    <property type="entry name" value="MADF DOMAIN TRANSCRIPTION FACTOR"/>
    <property type="match status" value="1"/>
</dbReference>
<dbReference type="PROSITE" id="PS51029">
    <property type="entry name" value="MADF"/>
    <property type="match status" value="2"/>
</dbReference>
<evidence type="ECO:0000313" key="5">
    <source>
        <dbReference type="Proteomes" id="UP000299102"/>
    </source>
</evidence>
<dbReference type="GO" id="GO:0005634">
    <property type="term" value="C:nucleus"/>
    <property type="evidence" value="ECO:0007669"/>
    <property type="project" value="UniProtKB-SubCell"/>
</dbReference>
<evidence type="ECO:0000256" key="1">
    <source>
        <dbReference type="PROSITE-ProRule" id="PRU00371"/>
    </source>
</evidence>
<proteinExistence type="predicted"/>
<gene>
    <name evidence="4" type="primary">Adf1</name>
    <name evidence="4" type="ORF">EVAR_24062_1</name>
</gene>
<keyword evidence="1" id="KW-0539">Nucleus</keyword>
<keyword evidence="5" id="KW-1185">Reference proteome</keyword>